<dbReference type="InterPro" id="IPR009057">
    <property type="entry name" value="Homeodomain-like_sf"/>
</dbReference>
<dbReference type="GO" id="GO:0000981">
    <property type="term" value="F:DNA-binding transcription factor activity, RNA polymerase II-specific"/>
    <property type="evidence" value="ECO:0007669"/>
    <property type="project" value="TreeGrafter"/>
</dbReference>
<keyword evidence="4" id="KW-1185">Reference proteome</keyword>
<dbReference type="Proteomes" id="UP000749646">
    <property type="component" value="Unassembled WGS sequence"/>
</dbReference>
<dbReference type="EMBL" id="JAAAHW010000465">
    <property type="protein sequence ID" value="KAG0002155.1"/>
    <property type="molecule type" value="Genomic_DNA"/>
</dbReference>
<dbReference type="PANTHER" id="PTHR45614">
    <property type="entry name" value="MYB PROTEIN-RELATED"/>
    <property type="match status" value="1"/>
</dbReference>
<feature type="region of interest" description="Disordered" evidence="1">
    <location>
        <begin position="40"/>
        <end position="63"/>
    </location>
</feature>
<organism evidence="3 4">
    <name type="scientific">Modicella reniformis</name>
    <dbReference type="NCBI Taxonomy" id="1440133"/>
    <lineage>
        <taxon>Eukaryota</taxon>
        <taxon>Fungi</taxon>
        <taxon>Fungi incertae sedis</taxon>
        <taxon>Mucoromycota</taxon>
        <taxon>Mortierellomycotina</taxon>
        <taxon>Mortierellomycetes</taxon>
        <taxon>Mortierellales</taxon>
        <taxon>Mortierellaceae</taxon>
        <taxon>Modicella</taxon>
    </lineage>
</organism>
<dbReference type="InterPro" id="IPR050560">
    <property type="entry name" value="MYB_TF"/>
</dbReference>
<feature type="domain" description="Myb-like" evidence="2">
    <location>
        <begin position="474"/>
        <end position="521"/>
    </location>
</feature>
<evidence type="ECO:0000313" key="4">
    <source>
        <dbReference type="Proteomes" id="UP000749646"/>
    </source>
</evidence>
<dbReference type="PROSITE" id="PS50090">
    <property type="entry name" value="MYB_LIKE"/>
    <property type="match status" value="5"/>
</dbReference>
<dbReference type="GO" id="GO:0005634">
    <property type="term" value="C:nucleus"/>
    <property type="evidence" value="ECO:0007669"/>
    <property type="project" value="TreeGrafter"/>
</dbReference>
<feature type="domain" description="Myb-like" evidence="2">
    <location>
        <begin position="583"/>
        <end position="652"/>
    </location>
</feature>
<dbReference type="Gene3D" id="1.10.10.60">
    <property type="entry name" value="Homeodomain-like"/>
    <property type="match status" value="4"/>
</dbReference>
<feature type="domain" description="Myb-like" evidence="2">
    <location>
        <begin position="186"/>
        <end position="224"/>
    </location>
</feature>
<feature type="region of interest" description="Disordered" evidence="1">
    <location>
        <begin position="155"/>
        <end position="182"/>
    </location>
</feature>
<dbReference type="OrthoDB" id="2193595at2759"/>
<dbReference type="GO" id="GO:0000978">
    <property type="term" value="F:RNA polymerase II cis-regulatory region sequence-specific DNA binding"/>
    <property type="evidence" value="ECO:0007669"/>
    <property type="project" value="TreeGrafter"/>
</dbReference>
<evidence type="ECO:0000313" key="3">
    <source>
        <dbReference type="EMBL" id="KAG0002155.1"/>
    </source>
</evidence>
<accession>A0A9P6STT6</accession>
<dbReference type="SUPFAM" id="SSF46689">
    <property type="entry name" value="Homeodomain-like"/>
    <property type="match status" value="2"/>
</dbReference>
<evidence type="ECO:0000259" key="2">
    <source>
        <dbReference type="PROSITE" id="PS50090"/>
    </source>
</evidence>
<comment type="caution">
    <text evidence="3">The sequence shown here is derived from an EMBL/GenBank/DDBJ whole genome shotgun (WGS) entry which is preliminary data.</text>
</comment>
<dbReference type="CDD" id="cd00167">
    <property type="entry name" value="SANT"/>
    <property type="match status" value="2"/>
</dbReference>
<dbReference type="Pfam" id="PF00249">
    <property type="entry name" value="Myb_DNA-binding"/>
    <property type="match status" value="2"/>
</dbReference>
<name>A0A9P6STT6_9FUNG</name>
<feature type="domain" description="Myb-like" evidence="2">
    <location>
        <begin position="268"/>
        <end position="312"/>
    </location>
</feature>
<proteinExistence type="predicted"/>
<evidence type="ECO:0000256" key="1">
    <source>
        <dbReference type="SAM" id="MobiDB-lite"/>
    </source>
</evidence>
<reference evidence="3" key="1">
    <citation type="journal article" date="2020" name="Fungal Divers.">
        <title>Resolving the Mortierellaceae phylogeny through synthesis of multi-gene phylogenetics and phylogenomics.</title>
        <authorList>
            <person name="Vandepol N."/>
            <person name="Liber J."/>
            <person name="Desiro A."/>
            <person name="Na H."/>
            <person name="Kennedy M."/>
            <person name="Barry K."/>
            <person name="Grigoriev I.V."/>
            <person name="Miller A.N."/>
            <person name="O'Donnell K."/>
            <person name="Stajich J.E."/>
            <person name="Bonito G."/>
        </authorList>
    </citation>
    <scope>NUCLEOTIDE SEQUENCE</scope>
    <source>
        <strain evidence="3">MES-2147</strain>
    </source>
</reference>
<gene>
    <name evidence="3" type="ORF">BGZ65_002880</name>
</gene>
<dbReference type="Pfam" id="PF13921">
    <property type="entry name" value="Myb_DNA-bind_6"/>
    <property type="match status" value="1"/>
</dbReference>
<protein>
    <recommendedName>
        <fullName evidence="2">Myb-like domain-containing protein</fullName>
    </recommendedName>
</protein>
<dbReference type="InterPro" id="IPR001005">
    <property type="entry name" value="SANT/Myb"/>
</dbReference>
<dbReference type="SMART" id="SM00717">
    <property type="entry name" value="SANT"/>
    <property type="match status" value="6"/>
</dbReference>
<dbReference type="AlphaFoldDB" id="A0A9P6STT6"/>
<sequence>MIILRPALEKGWVPPEVEDQERLKQLVQKAKTIAQLKMTDTDSKAAAERNSALEEETKGSKRTKWSPDMDRIIVDMVDAGTSWIAIGLTLDRPYASCYSRYYSTLDPILKEPWSLDIIRQVDEWVMLGLCWKSIAKKLDMRPLTCKSKWVSLSRFDSPAKSGTSHPDSKDESSTVVTGSKSESKSKSKVKRIAFSKEESKTILKFVEQHGPDNWDQILKDFQARFIHSSSPTITLRRSQHNANQRIRGITTSMLRHQHSRLARASLQWTFDQETVLIQQVIKHGTEGHWSETAKLIDSHSPEECRSHWKQLDMPISSNSIKWTKTEKGTFWTLWRELGPNFERLSKLCGGNHSAADCQSYFEDATQGFPDPEEHPEEFGRCMEELQSALPTQQTKYNFTKPRSLRLQSFMRSCGYGYGYGKQEDHLSMVSGTWIYIANRVQRGLAPISCVEHWLYLHKNMDVIHGPLEKDETIIKSINPNSWSHDELKLLDQGIRELGANWGDIQQKFLPWRTSRSLRQRWMLMSDRSTKVTEDEYYTILAAGERSSEIDYNALAEKMAGWNQSPCRRVFETSYKHFLVTTVWLPEEDRLLIEKTLELNGHWKAIVKHFDGIQPAMAPLYAETMALFGPDDNPPMRRQKTAWQCRLRWCELVAPLMPTEQIWFFGQRSLVLKLSRQLVKRSRKHRS</sequence>
<feature type="domain" description="Myb-like" evidence="2">
    <location>
        <begin position="57"/>
        <end position="105"/>
    </location>
</feature>